<name>A0A5K7XGT3_9BACT</name>
<reference evidence="3" key="1">
    <citation type="submission" date="2019-10" db="EMBL/GenBank/DDBJ databases">
        <title>Lacipirellula parvula gen. nov., sp. nov., representing a lineage of planctomycetes widespread in freshwater anoxic habitats, and description of the family Lacipirellulaceae.</title>
        <authorList>
            <person name="Dedysh S.N."/>
            <person name="Kulichevskaya I.S."/>
            <person name="Beletsky A.V."/>
            <person name="Rakitin A.L."/>
            <person name="Mardanov A.V."/>
            <person name="Ivanova A.A."/>
            <person name="Saltykova V.X."/>
            <person name="Rijpstra W.I.C."/>
            <person name="Sinninghe Damste J.S."/>
            <person name="Ravin N.V."/>
        </authorList>
    </citation>
    <scope>NUCLEOTIDE SEQUENCE [LARGE SCALE GENOMIC DNA]</scope>
    <source>
        <strain evidence="3">PX69</strain>
    </source>
</reference>
<evidence type="ECO:0000313" key="3">
    <source>
        <dbReference type="Proteomes" id="UP000326837"/>
    </source>
</evidence>
<organism evidence="2 3">
    <name type="scientific">Lacipirellula parvula</name>
    <dbReference type="NCBI Taxonomy" id="2650471"/>
    <lineage>
        <taxon>Bacteria</taxon>
        <taxon>Pseudomonadati</taxon>
        <taxon>Planctomycetota</taxon>
        <taxon>Planctomycetia</taxon>
        <taxon>Pirellulales</taxon>
        <taxon>Lacipirellulaceae</taxon>
        <taxon>Lacipirellula</taxon>
    </lineage>
</organism>
<dbReference type="Pfam" id="PF08242">
    <property type="entry name" value="Methyltransf_12"/>
    <property type="match status" value="1"/>
</dbReference>
<dbReference type="Proteomes" id="UP000326837">
    <property type="component" value="Chromosome"/>
</dbReference>
<feature type="domain" description="Methyltransferase type 12" evidence="1">
    <location>
        <begin position="86"/>
        <end position="161"/>
    </location>
</feature>
<accession>A0A5K7XGT3</accession>
<protein>
    <recommendedName>
        <fullName evidence="1">Methyltransferase type 12 domain-containing protein</fullName>
    </recommendedName>
</protein>
<dbReference type="KEGG" id="lpav:PLANPX_3753"/>
<evidence type="ECO:0000313" key="2">
    <source>
        <dbReference type="EMBL" id="BBO34141.1"/>
    </source>
</evidence>
<dbReference type="SUPFAM" id="SSF53335">
    <property type="entry name" value="S-adenosyl-L-methionine-dependent methyltransferases"/>
    <property type="match status" value="1"/>
</dbReference>
<dbReference type="Gene3D" id="3.40.50.150">
    <property type="entry name" value="Vaccinia Virus protein VP39"/>
    <property type="match status" value="1"/>
</dbReference>
<dbReference type="EMBL" id="AP021861">
    <property type="protein sequence ID" value="BBO34141.1"/>
    <property type="molecule type" value="Genomic_DNA"/>
</dbReference>
<proteinExistence type="predicted"/>
<dbReference type="AlphaFoldDB" id="A0A5K7XGT3"/>
<dbReference type="InterPro" id="IPR029063">
    <property type="entry name" value="SAM-dependent_MTases_sf"/>
</dbReference>
<sequence length="241" mass="28033">MAPQLSSWYGLEKLCRLSNARHFGKTLRMEQVDYQSLIEHYEGCLERHGDTHLGVDWPNPHDAATRYRVMLELLGADAQQPGVSLLDFGCGTAHLWQYMQEQGSSDLRYIGLDASSKFVELSQQKFPGVEFHCLDALADAAPLPEVDYIVMNGVLTEKRGMTFDAMWEYTQRLLERVFPAARRGLAFNVMSKHVDWERDDLFHLPFDQLAAFLRQRLSRHIRFRADYGLYEYTTYVYREPR</sequence>
<gene>
    <name evidence="2" type="ORF">PLANPX_3753</name>
</gene>
<dbReference type="InterPro" id="IPR013217">
    <property type="entry name" value="Methyltransf_12"/>
</dbReference>
<evidence type="ECO:0000259" key="1">
    <source>
        <dbReference type="Pfam" id="PF08242"/>
    </source>
</evidence>
<keyword evidence="3" id="KW-1185">Reference proteome</keyword>